<dbReference type="PRINTS" id="PR00131">
    <property type="entry name" value="GLHYDRLASE1"/>
</dbReference>
<organism evidence="3 4">
    <name type="scientific">Trichococcus patagoniensis</name>
    <dbReference type="NCBI Taxonomy" id="382641"/>
    <lineage>
        <taxon>Bacteria</taxon>
        <taxon>Bacillati</taxon>
        <taxon>Bacillota</taxon>
        <taxon>Bacilli</taxon>
        <taxon>Lactobacillales</taxon>
        <taxon>Carnobacteriaceae</taxon>
        <taxon>Trichococcus</taxon>
    </lineage>
</organism>
<name>A0A2T5IME5_9LACT</name>
<sequence length="504" mass="56627">MTFKQDFLWGGATAANQYEGGFSEGGKGVNTSDVLTTGAHTKPRQITWVIPETGETGSTGMGFGSEMFFPEGAIPSVLEGEYYPSHLATDFYHHYKEDIALMAEMGFKTFRMSMNWARIFPNGDDEAPNEAGLDFYDGVFDECKKYGIEPLVTLSHYETPLHLTIQYGGWINRKLIDFFAKYVETVMNRYLGKVKYWLTFNEINCMEFAPFMAGGILNPSPQNKAQGAHNQFVASAKVVKLAHEIAEEIQVGQMLAYQPLYANTCDPADQLLVMESSQVSLFYSDVQTGGKYPAYQLKKYEREGIVLEDSSEDYELLEKYPADFLSFSCYGSTTVTTHKDDLEGGGNLFNGVTNPYLETNAWGWATDPACLRLALNTLYDRYHKPLWIVENGIGWDDKVEADGSIHDDYRIEYLRKNIQSMDDAVNIDGVDLMGYTMWGCIDLVSAGTGEMKKRYGFVYVDRNDIGEGSLKRSKKDSFYWYKKMIASKGADLSELPKDVAAAVN</sequence>
<proteinExistence type="inferred from homology"/>
<reference evidence="3 4" key="1">
    <citation type="submission" date="2018-04" db="EMBL/GenBank/DDBJ databases">
        <title>Genomic Encyclopedia of Archaeal and Bacterial Type Strains, Phase II (KMG-II): from individual species to whole genera.</title>
        <authorList>
            <person name="Goeker M."/>
        </authorList>
    </citation>
    <scope>NUCLEOTIDE SEQUENCE [LARGE SCALE GENOMIC DNA]</scope>
    <source>
        <strain evidence="3 4">DSM 18806</strain>
    </source>
</reference>
<keyword evidence="1" id="KW-0378">Hydrolase</keyword>
<dbReference type="PROSITE" id="PS00653">
    <property type="entry name" value="GLYCOSYL_HYDROL_F1_2"/>
    <property type="match status" value="1"/>
</dbReference>
<gene>
    <name evidence="3" type="ORF">C8U37_10668</name>
</gene>
<keyword evidence="4" id="KW-1185">Reference proteome</keyword>
<dbReference type="PANTHER" id="PTHR10353">
    <property type="entry name" value="GLYCOSYL HYDROLASE"/>
    <property type="match status" value="1"/>
</dbReference>
<dbReference type="GO" id="GO:0008422">
    <property type="term" value="F:beta-glucosidase activity"/>
    <property type="evidence" value="ECO:0007669"/>
    <property type="project" value="TreeGrafter"/>
</dbReference>
<evidence type="ECO:0000256" key="1">
    <source>
        <dbReference type="ARBA" id="ARBA00023295"/>
    </source>
</evidence>
<dbReference type="OrthoDB" id="1688691at2"/>
<keyword evidence="1" id="KW-0326">Glycosidase</keyword>
<evidence type="ECO:0000313" key="4">
    <source>
        <dbReference type="Proteomes" id="UP000244161"/>
    </source>
</evidence>
<protein>
    <submittedName>
        <fullName evidence="3">6-phospho-beta-glucosidase</fullName>
    </submittedName>
</protein>
<evidence type="ECO:0000256" key="2">
    <source>
        <dbReference type="RuleBase" id="RU003690"/>
    </source>
</evidence>
<dbReference type="AlphaFoldDB" id="A0A2T5IME5"/>
<dbReference type="SUPFAM" id="SSF51445">
    <property type="entry name" value="(Trans)glycosidases"/>
    <property type="match status" value="1"/>
</dbReference>
<dbReference type="RefSeq" id="WP_108032204.1">
    <property type="nucleotide sequence ID" value="NZ_QAOM01000006.1"/>
</dbReference>
<dbReference type="InterPro" id="IPR017853">
    <property type="entry name" value="GH"/>
</dbReference>
<dbReference type="GO" id="GO:0016052">
    <property type="term" value="P:carbohydrate catabolic process"/>
    <property type="evidence" value="ECO:0007669"/>
    <property type="project" value="TreeGrafter"/>
</dbReference>
<dbReference type="Pfam" id="PF00232">
    <property type="entry name" value="Glyco_hydro_1"/>
    <property type="match status" value="2"/>
</dbReference>
<dbReference type="InterPro" id="IPR001360">
    <property type="entry name" value="Glyco_hydro_1"/>
</dbReference>
<dbReference type="Gene3D" id="3.20.20.80">
    <property type="entry name" value="Glycosidases"/>
    <property type="match status" value="1"/>
</dbReference>
<dbReference type="InterPro" id="IPR033132">
    <property type="entry name" value="GH_1_N_CS"/>
</dbReference>
<dbReference type="PANTHER" id="PTHR10353:SF122">
    <property type="entry name" value="6-PHOSPHO-BETA-GLUCOSIDASE ASCB-RELATED"/>
    <property type="match status" value="1"/>
</dbReference>
<dbReference type="EMBL" id="QAOM01000006">
    <property type="protein sequence ID" value="PTQ84940.1"/>
    <property type="molecule type" value="Genomic_DNA"/>
</dbReference>
<comment type="caution">
    <text evidence="3">The sequence shown here is derived from an EMBL/GenBank/DDBJ whole genome shotgun (WGS) entry which is preliminary data.</text>
</comment>
<dbReference type="GO" id="GO:0005829">
    <property type="term" value="C:cytosol"/>
    <property type="evidence" value="ECO:0007669"/>
    <property type="project" value="TreeGrafter"/>
</dbReference>
<accession>A0A2T5IME5</accession>
<comment type="similarity">
    <text evidence="2">Belongs to the glycosyl hydrolase 1 family.</text>
</comment>
<evidence type="ECO:0000313" key="3">
    <source>
        <dbReference type="EMBL" id="PTQ84940.1"/>
    </source>
</evidence>
<dbReference type="Proteomes" id="UP000244161">
    <property type="component" value="Unassembled WGS sequence"/>
</dbReference>